<protein>
    <submittedName>
        <fullName evidence="2">Uncharacterized protein DUF2267</fullName>
    </submittedName>
</protein>
<feature type="region of interest" description="Disordered" evidence="1">
    <location>
        <begin position="1"/>
        <end position="27"/>
    </location>
</feature>
<evidence type="ECO:0000313" key="3">
    <source>
        <dbReference type="Proteomes" id="UP000319825"/>
    </source>
</evidence>
<keyword evidence="3" id="KW-1185">Reference proteome</keyword>
<sequence length="142" mass="15040">MTQPGPAQPRPGRSVGGAPGTVDTGYRGLVDDVGRRAGVDFRTAKVAAEATVLTLAWALERAERQRLLEAVPFKLHDVVPADGVQRHQDLPGFLAEVARLCGRTPEQARYQAAATLAALADRDGDLIASLHVPDGLRDLLAG</sequence>
<accession>A0A562IG34</accession>
<gene>
    <name evidence="2" type="ORF">JD77_04574</name>
</gene>
<reference evidence="2 3" key="1">
    <citation type="submission" date="2019-07" db="EMBL/GenBank/DDBJ databases">
        <title>R&amp;d 2014.</title>
        <authorList>
            <person name="Klenk H.-P."/>
        </authorList>
    </citation>
    <scope>NUCLEOTIDE SEQUENCE [LARGE SCALE GENOMIC DNA]</scope>
    <source>
        <strain evidence="2 3">DSM 43868</strain>
    </source>
</reference>
<organism evidence="2 3">
    <name type="scientific">Micromonospora olivasterospora</name>
    <dbReference type="NCBI Taxonomy" id="1880"/>
    <lineage>
        <taxon>Bacteria</taxon>
        <taxon>Bacillati</taxon>
        <taxon>Actinomycetota</taxon>
        <taxon>Actinomycetes</taxon>
        <taxon>Micromonosporales</taxon>
        <taxon>Micromonosporaceae</taxon>
        <taxon>Micromonospora</taxon>
    </lineage>
</organism>
<dbReference type="EMBL" id="VLKE01000001">
    <property type="protein sequence ID" value="TWH69564.1"/>
    <property type="molecule type" value="Genomic_DNA"/>
</dbReference>
<dbReference type="InterPro" id="IPR018727">
    <property type="entry name" value="DUF2267"/>
</dbReference>
<dbReference type="AlphaFoldDB" id="A0A562IG34"/>
<dbReference type="Pfam" id="PF10025">
    <property type="entry name" value="DUF2267"/>
    <property type="match status" value="1"/>
</dbReference>
<comment type="caution">
    <text evidence="2">The sequence shown here is derived from an EMBL/GenBank/DDBJ whole genome shotgun (WGS) entry which is preliminary data.</text>
</comment>
<evidence type="ECO:0000313" key="2">
    <source>
        <dbReference type="EMBL" id="TWH69564.1"/>
    </source>
</evidence>
<evidence type="ECO:0000256" key="1">
    <source>
        <dbReference type="SAM" id="MobiDB-lite"/>
    </source>
</evidence>
<name>A0A562IG34_MICOL</name>
<proteinExistence type="predicted"/>
<dbReference type="Proteomes" id="UP000319825">
    <property type="component" value="Unassembled WGS sequence"/>
</dbReference>